<evidence type="ECO:0000256" key="2">
    <source>
        <dbReference type="ARBA" id="ARBA00012438"/>
    </source>
</evidence>
<organism evidence="10 11">
    <name type="scientific">Allosphingosinicella deserti</name>
    <dbReference type="NCBI Taxonomy" id="2116704"/>
    <lineage>
        <taxon>Bacteria</taxon>
        <taxon>Pseudomonadati</taxon>
        <taxon>Pseudomonadota</taxon>
        <taxon>Alphaproteobacteria</taxon>
        <taxon>Sphingomonadales</taxon>
        <taxon>Sphingomonadaceae</taxon>
        <taxon>Allosphingosinicella</taxon>
    </lineage>
</organism>
<protein>
    <recommendedName>
        <fullName evidence="2">histidine kinase</fullName>
        <ecNumber evidence="2">2.7.13.3</ecNumber>
    </recommendedName>
</protein>
<comment type="catalytic activity">
    <reaction evidence="1">
        <text>ATP + protein L-histidine = ADP + protein N-phospho-L-histidine.</text>
        <dbReference type="EC" id="2.7.13.3"/>
    </reaction>
</comment>
<dbReference type="GO" id="GO:0005524">
    <property type="term" value="F:ATP binding"/>
    <property type="evidence" value="ECO:0007669"/>
    <property type="project" value="UniProtKB-KW"/>
</dbReference>
<dbReference type="PRINTS" id="PR00344">
    <property type="entry name" value="BCTRLSENSOR"/>
</dbReference>
<accession>A0A2P7QZP2</accession>
<dbReference type="CDD" id="cd00082">
    <property type="entry name" value="HisKA"/>
    <property type="match status" value="1"/>
</dbReference>
<dbReference type="InterPro" id="IPR035965">
    <property type="entry name" value="PAS-like_dom_sf"/>
</dbReference>
<proteinExistence type="predicted"/>
<name>A0A2P7QZP2_9SPHN</name>
<evidence type="ECO:0000313" key="10">
    <source>
        <dbReference type="EMBL" id="PSJ43434.1"/>
    </source>
</evidence>
<evidence type="ECO:0000256" key="4">
    <source>
        <dbReference type="ARBA" id="ARBA00022679"/>
    </source>
</evidence>
<dbReference type="InterPro" id="IPR036890">
    <property type="entry name" value="HATPase_C_sf"/>
</dbReference>
<sequence length="555" mass="60888">MKTTGPLPSDFFSTACITSRNWPSQAKPSTGPIRMDDVAATTPGPDYGQSTTDAVPALISFFDADHICRYANDHHLRWYGRSPEGLVGMHMRDFLGEDAYLERLPHLERVAAGEQVSFEASVPYRDGGWRDGAIRYVPRFGPAGFEGFHTLVFDRSRDQHRFRSVFDGTAVGFWEIDLSNMRAMLAQMTEEGRDVLAHVEADLSFVRQALAVTPVLDLNEKACRMLAVERGSSIGRPLGDWCPDEHLDAWNRNLLAYLRGEESYETETVVRRQDGSTLDVLLSCAFPNTPSQQVIVVVGMVDISERVARERELAKAQADLAHAARVATLGELMASIAHEVNQPLSAVVANGNAALRWLNRPEHEIEEARSAINRIMSEATRASEIIARTRQMAVKGTSSRTDFCVNQMIEEAVEITRRQTAALGATISLSPAPGMPLLHADRIQLQQIMINLIVNAAQAMHEQPEGARRIAIASYACEAGLMIEVADTGPGIGDKAHRIFDAFFTTKPDGMGMGLSVVKGIVEAHGGSIRAAPRIGGGTLFQVKLPYAATRITRR</sequence>
<evidence type="ECO:0000313" key="11">
    <source>
        <dbReference type="Proteomes" id="UP000241167"/>
    </source>
</evidence>
<comment type="caution">
    <text evidence="10">The sequence shown here is derived from an EMBL/GenBank/DDBJ whole genome shotgun (WGS) entry which is preliminary data.</text>
</comment>
<dbReference type="SUPFAM" id="SSF55874">
    <property type="entry name" value="ATPase domain of HSP90 chaperone/DNA topoisomerase II/histidine kinase"/>
    <property type="match status" value="1"/>
</dbReference>
<dbReference type="GO" id="GO:0000155">
    <property type="term" value="F:phosphorelay sensor kinase activity"/>
    <property type="evidence" value="ECO:0007669"/>
    <property type="project" value="InterPro"/>
</dbReference>
<evidence type="ECO:0000256" key="8">
    <source>
        <dbReference type="ARBA" id="ARBA00023012"/>
    </source>
</evidence>
<feature type="domain" description="Histidine kinase" evidence="9">
    <location>
        <begin position="335"/>
        <end position="549"/>
    </location>
</feature>
<dbReference type="Proteomes" id="UP000241167">
    <property type="component" value="Unassembled WGS sequence"/>
</dbReference>
<dbReference type="EMBL" id="PXYI01000001">
    <property type="protein sequence ID" value="PSJ43434.1"/>
    <property type="molecule type" value="Genomic_DNA"/>
</dbReference>
<evidence type="ECO:0000256" key="1">
    <source>
        <dbReference type="ARBA" id="ARBA00000085"/>
    </source>
</evidence>
<dbReference type="PROSITE" id="PS50109">
    <property type="entry name" value="HIS_KIN"/>
    <property type="match status" value="1"/>
</dbReference>
<keyword evidence="6" id="KW-0418">Kinase</keyword>
<dbReference type="NCBIfam" id="TIGR00229">
    <property type="entry name" value="sensory_box"/>
    <property type="match status" value="1"/>
</dbReference>
<dbReference type="SMART" id="SM00091">
    <property type="entry name" value="PAS"/>
    <property type="match status" value="2"/>
</dbReference>
<dbReference type="CDD" id="cd00130">
    <property type="entry name" value="PAS"/>
    <property type="match status" value="2"/>
</dbReference>
<evidence type="ECO:0000256" key="6">
    <source>
        <dbReference type="ARBA" id="ARBA00022777"/>
    </source>
</evidence>
<evidence type="ECO:0000256" key="3">
    <source>
        <dbReference type="ARBA" id="ARBA00022553"/>
    </source>
</evidence>
<dbReference type="PANTHER" id="PTHR43065:SF10">
    <property type="entry name" value="PEROXIDE STRESS-ACTIVATED HISTIDINE KINASE MAK3"/>
    <property type="match status" value="1"/>
</dbReference>
<keyword evidence="8" id="KW-0902">Two-component regulatory system</keyword>
<evidence type="ECO:0000259" key="9">
    <source>
        <dbReference type="PROSITE" id="PS50109"/>
    </source>
</evidence>
<keyword evidence="3" id="KW-0597">Phosphoprotein</keyword>
<dbReference type="InterPro" id="IPR036097">
    <property type="entry name" value="HisK_dim/P_sf"/>
</dbReference>
<dbReference type="Pfam" id="PF08448">
    <property type="entry name" value="PAS_4"/>
    <property type="match status" value="1"/>
</dbReference>
<reference evidence="10 11" key="1">
    <citation type="submission" date="2018-03" db="EMBL/GenBank/DDBJ databases">
        <title>The draft genome of Sphingosinicella sp. GL-C-18.</title>
        <authorList>
            <person name="Liu L."/>
            <person name="Li L."/>
            <person name="Liang L."/>
            <person name="Zhang X."/>
            <person name="Wang T."/>
        </authorList>
    </citation>
    <scope>NUCLEOTIDE SEQUENCE [LARGE SCALE GENOMIC DNA]</scope>
    <source>
        <strain evidence="10 11">GL-C-18</strain>
    </source>
</reference>
<dbReference type="SUPFAM" id="SSF55785">
    <property type="entry name" value="PYP-like sensor domain (PAS domain)"/>
    <property type="match status" value="2"/>
</dbReference>
<dbReference type="Pfam" id="PF02518">
    <property type="entry name" value="HATPase_c"/>
    <property type="match status" value="1"/>
</dbReference>
<dbReference type="PANTHER" id="PTHR43065">
    <property type="entry name" value="SENSOR HISTIDINE KINASE"/>
    <property type="match status" value="1"/>
</dbReference>
<keyword evidence="4" id="KW-0808">Transferase</keyword>
<keyword evidence="7" id="KW-0067">ATP-binding</keyword>
<dbReference type="InterPro" id="IPR005467">
    <property type="entry name" value="His_kinase_dom"/>
</dbReference>
<dbReference type="Gene3D" id="3.30.450.20">
    <property type="entry name" value="PAS domain"/>
    <property type="match status" value="2"/>
</dbReference>
<evidence type="ECO:0000256" key="5">
    <source>
        <dbReference type="ARBA" id="ARBA00022741"/>
    </source>
</evidence>
<keyword evidence="5" id="KW-0547">Nucleotide-binding</keyword>
<dbReference type="Pfam" id="PF00512">
    <property type="entry name" value="HisKA"/>
    <property type="match status" value="1"/>
</dbReference>
<dbReference type="SMART" id="SM00387">
    <property type="entry name" value="HATPase_c"/>
    <property type="match status" value="1"/>
</dbReference>
<dbReference type="InterPro" id="IPR003594">
    <property type="entry name" value="HATPase_dom"/>
</dbReference>
<keyword evidence="11" id="KW-1185">Reference proteome</keyword>
<dbReference type="InterPro" id="IPR013656">
    <property type="entry name" value="PAS_4"/>
</dbReference>
<dbReference type="InterPro" id="IPR004358">
    <property type="entry name" value="Sig_transdc_His_kin-like_C"/>
</dbReference>
<dbReference type="InterPro" id="IPR003661">
    <property type="entry name" value="HisK_dim/P_dom"/>
</dbReference>
<evidence type="ECO:0000256" key="7">
    <source>
        <dbReference type="ARBA" id="ARBA00022840"/>
    </source>
</evidence>
<dbReference type="Gene3D" id="1.10.287.130">
    <property type="match status" value="1"/>
</dbReference>
<dbReference type="SUPFAM" id="SSF47384">
    <property type="entry name" value="Homodimeric domain of signal transducing histidine kinase"/>
    <property type="match status" value="1"/>
</dbReference>
<dbReference type="Pfam" id="PF13426">
    <property type="entry name" value="PAS_9"/>
    <property type="match status" value="1"/>
</dbReference>
<dbReference type="Gene3D" id="3.30.565.10">
    <property type="entry name" value="Histidine kinase-like ATPase, C-terminal domain"/>
    <property type="match status" value="1"/>
</dbReference>
<dbReference type="AlphaFoldDB" id="A0A2P7QZP2"/>
<gene>
    <name evidence="10" type="ORF">C7I55_03485</name>
</gene>
<dbReference type="InterPro" id="IPR000014">
    <property type="entry name" value="PAS"/>
</dbReference>
<dbReference type="SMART" id="SM00388">
    <property type="entry name" value="HisKA"/>
    <property type="match status" value="1"/>
</dbReference>
<dbReference type="EC" id="2.7.13.3" evidence="2"/>